<protein>
    <submittedName>
        <fullName evidence="2">Uncharacterized protein</fullName>
    </submittedName>
</protein>
<gene>
    <name evidence="2" type="ORF">g.18927</name>
</gene>
<name>A0A1B6INI3_9HEMI</name>
<feature type="chain" id="PRO_5008585223" evidence="1">
    <location>
        <begin position="17"/>
        <end position="142"/>
    </location>
</feature>
<dbReference type="EMBL" id="GECU01019221">
    <property type="protein sequence ID" value="JAS88485.1"/>
    <property type="molecule type" value="Transcribed_RNA"/>
</dbReference>
<feature type="non-terminal residue" evidence="2">
    <location>
        <position position="1"/>
    </location>
</feature>
<accession>A0A1B6INI3</accession>
<keyword evidence="1" id="KW-0732">Signal</keyword>
<sequence length="142" mass="15740">FAVYLSASFLLFVVGGDLGSTMCSCSVFRFFVGAVMCVLVFDVSSSQPIKEVFPSVQYFKDKEASQDVTSIPKLVTNSSVEPNQVADDQDSTDDHQMDGIKLKDIVSRLPRVRRSLNASDLQLRRKASCREWGQPQILPTPC</sequence>
<dbReference type="AlphaFoldDB" id="A0A1B6INI3"/>
<feature type="signal peptide" evidence="1">
    <location>
        <begin position="1"/>
        <end position="16"/>
    </location>
</feature>
<evidence type="ECO:0000256" key="1">
    <source>
        <dbReference type="SAM" id="SignalP"/>
    </source>
</evidence>
<proteinExistence type="predicted"/>
<reference evidence="2" key="1">
    <citation type="submission" date="2015-11" db="EMBL/GenBank/DDBJ databases">
        <title>De novo transcriptome assembly of four potential Pierce s Disease insect vectors from Arizona vineyards.</title>
        <authorList>
            <person name="Tassone E.E."/>
        </authorList>
    </citation>
    <scope>NUCLEOTIDE SEQUENCE</scope>
</reference>
<organism evidence="2">
    <name type="scientific">Homalodisca liturata</name>
    <dbReference type="NCBI Taxonomy" id="320908"/>
    <lineage>
        <taxon>Eukaryota</taxon>
        <taxon>Metazoa</taxon>
        <taxon>Ecdysozoa</taxon>
        <taxon>Arthropoda</taxon>
        <taxon>Hexapoda</taxon>
        <taxon>Insecta</taxon>
        <taxon>Pterygota</taxon>
        <taxon>Neoptera</taxon>
        <taxon>Paraneoptera</taxon>
        <taxon>Hemiptera</taxon>
        <taxon>Auchenorrhyncha</taxon>
        <taxon>Membracoidea</taxon>
        <taxon>Cicadellidae</taxon>
        <taxon>Cicadellinae</taxon>
        <taxon>Proconiini</taxon>
        <taxon>Homalodisca</taxon>
    </lineage>
</organism>
<evidence type="ECO:0000313" key="2">
    <source>
        <dbReference type="EMBL" id="JAS88485.1"/>
    </source>
</evidence>